<dbReference type="Proteomes" id="UP000027265">
    <property type="component" value="Unassembled WGS sequence"/>
</dbReference>
<reference evidence="2" key="1">
    <citation type="journal article" date="2014" name="Proc. Natl. Acad. Sci. U.S.A.">
        <title>Extensive sampling of basidiomycete genomes demonstrates inadequacy of the white-rot/brown-rot paradigm for wood decay fungi.</title>
        <authorList>
            <person name="Riley R."/>
            <person name="Salamov A.A."/>
            <person name="Brown D.W."/>
            <person name="Nagy L.G."/>
            <person name="Floudas D."/>
            <person name="Held B.W."/>
            <person name="Levasseur A."/>
            <person name="Lombard V."/>
            <person name="Morin E."/>
            <person name="Otillar R."/>
            <person name="Lindquist E.A."/>
            <person name="Sun H."/>
            <person name="LaButti K.M."/>
            <person name="Schmutz J."/>
            <person name="Jabbour D."/>
            <person name="Luo H."/>
            <person name="Baker S.E."/>
            <person name="Pisabarro A.G."/>
            <person name="Walton J.D."/>
            <person name="Blanchette R.A."/>
            <person name="Henrissat B."/>
            <person name="Martin F."/>
            <person name="Cullen D."/>
            <person name="Hibbett D.S."/>
            <person name="Grigoriev I.V."/>
        </authorList>
    </citation>
    <scope>NUCLEOTIDE SEQUENCE [LARGE SCALE GENOMIC DNA]</scope>
    <source>
        <strain evidence="2">MUCL 33604</strain>
    </source>
</reference>
<dbReference type="EMBL" id="KL197713">
    <property type="protein sequence ID" value="KDQ60633.1"/>
    <property type="molecule type" value="Genomic_DNA"/>
</dbReference>
<protein>
    <submittedName>
        <fullName evidence="1">Uncharacterized protein</fullName>
    </submittedName>
</protein>
<dbReference type="HOGENOM" id="CLU_2996797_0_0_1"/>
<keyword evidence="2" id="KW-1185">Reference proteome</keyword>
<evidence type="ECO:0000313" key="2">
    <source>
        <dbReference type="Proteomes" id="UP000027265"/>
    </source>
</evidence>
<gene>
    <name evidence="1" type="ORF">JAAARDRAFT_556165</name>
</gene>
<sequence length="57" mass="6439">MKGHLQRGFISYNSYNQMPYSAPLPNSAMPTTKQHLLMRPGDKRSRDVASAFSTCIH</sequence>
<dbReference type="AlphaFoldDB" id="A0A067Q0M5"/>
<accession>A0A067Q0M5</accession>
<dbReference type="InParanoid" id="A0A067Q0M5"/>
<name>A0A067Q0M5_9AGAM</name>
<evidence type="ECO:0000313" key="1">
    <source>
        <dbReference type="EMBL" id="KDQ60633.1"/>
    </source>
</evidence>
<proteinExistence type="predicted"/>
<organism evidence="1 2">
    <name type="scientific">Jaapia argillacea MUCL 33604</name>
    <dbReference type="NCBI Taxonomy" id="933084"/>
    <lineage>
        <taxon>Eukaryota</taxon>
        <taxon>Fungi</taxon>
        <taxon>Dikarya</taxon>
        <taxon>Basidiomycota</taxon>
        <taxon>Agaricomycotina</taxon>
        <taxon>Agaricomycetes</taxon>
        <taxon>Agaricomycetidae</taxon>
        <taxon>Jaapiales</taxon>
        <taxon>Jaapiaceae</taxon>
        <taxon>Jaapia</taxon>
    </lineage>
</organism>